<dbReference type="RefSeq" id="WP_066753529.1">
    <property type="nucleotide sequence ID" value="NZ_CP015199.1"/>
</dbReference>
<protein>
    <submittedName>
        <fullName evidence="1">Uncharacterized protein</fullName>
    </submittedName>
</protein>
<accession>A0A172XUA9</accession>
<dbReference type="EMBL" id="CP015199">
    <property type="protein sequence ID" value="ANF50470.1"/>
    <property type="molecule type" value="Genomic_DNA"/>
</dbReference>
<organism evidence="1 2">
    <name type="scientific">Chryseobacterium glaciei</name>
    <dbReference type="NCBI Taxonomy" id="1685010"/>
    <lineage>
        <taxon>Bacteria</taxon>
        <taxon>Pseudomonadati</taxon>
        <taxon>Bacteroidota</taxon>
        <taxon>Flavobacteriia</taxon>
        <taxon>Flavobacteriales</taxon>
        <taxon>Weeksellaceae</taxon>
        <taxon>Chryseobacterium group</taxon>
        <taxon>Chryseobacterium</taxon>
    </lineage>
</organism>
<dbReference type="KEGG" id="chh:A0O34_08030"/>
<gene>
    <name evidence="1" type="ORF">A0O34_08030</name>
</gene>
<proteinExistence type="predicted"/>
<evidence type="ECO:0000313" key="1">
    <source>
        <dbReference type="EMBL" id="ANF50470.1"/>
    </source>
</evidence>
<dbReference type="OrthoDB" id="657665at2"/>
<name>A0A172XUA9_9FLAO</name>
<keyword evidence="2" id="KW-1185">Reference proteome</keyword>
<dbReference type="Proteomes" id="UP000077824">
    <property type="component" value="Chromosome"/>
</dbReference>
<evidence type="ECO:0000313" key="2">
    <source>
        <dbReference type="Proteomes" id="UP000077824"/>
    </source>
</evidence>
<reference evidence="1 2" key="1">
    <citation type="submission" date="2016-04" db="EMBL/GenBank/DDBJ databases">
        <title>Complete Genome Sequence of Chryseobacterium sp. IHBB 10212.</title>
        <authorList>
            <person name="Pal M."/>
            <person name="Swarnkar M.K."/>
            <person name="Kaushal K."/>
            <person name="Chhibber S."/>
            <person name="Singh A.K."/>
            <person name="Gulati A."/>
        </authorList>
    </citation>
    <scope>NUCLEOTIDE SEQUENCE [LARGE SCALE GENOMIC DNA]</scope>
    <source>
        <strain evidence="1 2">IHBB 10212</strain>
    </source>
</reference>
<dbReference type="STRING" id="1685010.A0O34_08030"/>
<dbReference type="AlphaFoldDB" id="A0A172XUA9"/>
<sequence length="165" mass="20353">MKYYLLNNKQTVFFYAFFRQIDLSLDRSRWTSFNDLQYYYSDKISPEHVIKYSDNIPFEEKSITRINKFKFFFKKGLREEEFEYFKNLLLLFDKFLKSNEINYIIQMEKLRIDIAVFYNNVLGSKMSRKDLKRTMKIEHYYQNPLIQTIELKEFVPNDFEDKLIV</sequence>